<dbReference type="EnsemblPlants" id="AET7Gv20910700.1">
    <property type="protein sequence ID" value="AET7Gv20910700.1"/>
    <property type="gene ID" value="AET7Gv20910700"/>
</dbReference>
<organism evidence="2 3">
    <name type="scientific">Aegilops tauschii subsp. strangulata</name>
    <name type="common">Goatgrass</name>
    <dbReference type="NCBI Taxonomy" id="200361"/>
    <lineage>
        <taxon>Eukaryota</taxon>
        <taxon>Viridiplantae</taxon>
        <taxon>Streptophyta</taxon>
        <taxon>Embryophyta</taxon>
        <taxon>Tracheophyta</taxon>
        <taxon>Spermatophyta</taxon>
        <taxon>Magnoliopsida</taxon>
        <taxon>Liliopsida</taxon>
        <taxon>Poales</taxon>
        <taxon>Poaceae</taxon>
        <taxon>BOP clade</taxon>
        <taxon>Pooideae</taxon>
        <taxon>Triticodae</taxon>
        <taxon>Triticeae</taxon>
        <taxon>Triticinae</taxon>
        <taxon>Aegilops</taxon>
    </lineage>
</organism>
<dbReference type="InterPro" id="IPR008906">
    <property type="entry name" value="HATC_C_dom"/>
</dbReference>
<protein>
    <recommendedName>
        <fullName evidence="1">HAT C-terminal dimerisation domain-containing protein</fullName>
    </recommendedName>
</protein>
<reference evidence="2" key="5">
    <citation type="journal article" date="2021" name="G3 (Bethesda)">
        <title>Aegilops tauschii genome assembly Aet v5.0 features greater sequence contiguity and improved annotation.</title>
        <authorList>
            <person name="Wang L."/>
            <person name="Zhu T."/>
            <person name="Rodriguez J.C."/>
            <person name="Deal K.R."/>
            <person name="Dubcovsky J."/>
            <person name="McGuire P.E."/>
            <person name="Lux T."/>
            <person name="Spannagl M."/>
            <person name="Mayer K.F.X."/>
            <person name="Baldrich P."/>
            <person name="Meyers B.C."/>
            <person name="Huo N."/>
            <person name="Gu Y.Q."/>
            <person name="Zhou H."/>
            <person name="Devos K.M."/>
            <person name="Bennetzen J.L."/>
            <person name="Unver T."/>
            <person name="Budak H."/>
            <person name="Gulick P.J."/>
            <person name="Galiba G."/>
            <person name="Kalapos B."/>
            <person name="Nelson D.R."/>
            <person name="Li P."/>
            <person name="You F.M."/>
            <person name="Luo M.C."/>
            <person name="Dvorak J."/>
        </authorList>
    </citation>
    <scope>NUCLEOTIDE SEQUENCE [LARGE SCALE GENOMIC DNA]</scope>
    <source>
        <strain evidence="2">cv. AL8/78</strain>
    </source>
</reference>
<reference evidence="2" key="3">
    <citation type="journal article" date="2017" name="Nature">
        <title>Genome sequence of the progenitor of the wheat D genome Aegilops tauschii.</title>
        <authorList>
            <person name="Luo M.C."/>
            <person name="Gu Y.Q."/>
            <person name="Puiu D."/>
            <person name="Wang H."/>
            <person name="Twardziok S.O."/>
            <person name="Deal K.R."/>
            <person name="Huo N."/>
            <person name="Zhu T."/>
            <person name="Wang L."/>
            <person name="Wang Y."/>
            <person name="McGuire P.E."/>
            <person name="Liu S."/>
            <person name="Long H."/>
            <person name="Ramasamy R.K."/>
            <person name="Rodriguez J.C."/>
            <person name="Van S.L."/>
            <person name="Yuan L."/>
            <person name="Wang Z."/>
            <person name="Xia Z."/>
            <person name="Xiao L."/>
            <person name="Anderson O.D."/>
            <person name="Ouyang S."/>
            <person name="Liang Y."/>
            <person name="Zimin A.V."/>
            <person name="Pertea G."/>
            <person name="Qi P."/>
            <person name="Bennetzen J.L."/>
            <person name="Dai X."/>
            <person name="Dawson M.W."/>
            <person name="Muller H.G."/>
            <person name="Kugler K."/>
            <person name="Rivarola-Duarte L."/>
            <person name="Spannagl M."/>
            <person name="Mayer K.F.X."/>
            <person name="Lu F.H."/>
            <person name="Bevan M.W."/>
            <person name="Leroy P."/>
            <person name="Li P."/>
            <person name="You F.M."/>
            <person name="Sun Q."/>
            <person name="Liu Z."/>
            <person name="Lyons E."/>
            <person name="Wicker T."/>
            <person name="Salzberg S.L."/>
            <person name="Devos K.M."/>
            <person name="Dvorak J."/>
        </authorList>
    </citation>
    <scope>NUCLEOTIDE SEQUENCE [LARGE SCALE GENOMIC DNA]</scope>
    <source>
        <strain evidence="2">cv. AL8/78</strain>
    </source>
</reference>
<dbReference type="PANTHER" id="PTHR45749:SF24">
    <property type="entry name" value="TTF-TYPE DOMAIN-CONTAINING PROTEIN"/>
    <property type="match status" value="1"/>
</dbReference>
<feature type="domain" description="HAT C-terminal dimerisation" evidence="1">
    <location>
        <begin position="35"/>
        <end position="107"/>
    </location>
</feature>
<name>A0A453SDQ2_AEGTS</name>
<dbReference type="AlphaFoldDB" id="A0A453SDQ2"/>
<reference evidence="3" key="2">
    <citation type="journal article" date="2017" name="Nat. Plants">
        <title>The Aegilops tauschii genome reveals multiple impacts of transposons.</title>
        <authorList>
            <person name="Zhao G."/>
            <person name="Zou C."/>
            <person name="Li K."/>
            <person name="Wang K."/>
            <person name="Li T."/>
            <person name="Gao L."/>
            <person name="Zhang X."/>
            <person name="Wang H."/>
            <person name="Yang Z."/>
            <person name="Liu X."/>
            <person name="Jiang W."/>
            <person name="Mao L."/>
            <person name="Kong X."/>
            <person name="Jiao Y."/>
            <person name="Jia J."/>
        </authorList>
    </citation>
    <scope>NUCLEOTIDE SEQUENCE [LARGE SCALE GENOMIC DNA]</scope>
    <source>
        <strain evidence="3">cv. AL8/78</strain>
    </source>
</reference>
<dbReference type="Pfam" id="PF05699">
    <property type="entry name" value="Dimer_Tnp_hAT"/>
    <property type="match status" value="1"/>
</dbReference>
<dbReference type="EnsemblPlants" id="AET1Gv20644400.1">
    <property type="protein sequence ID" value="AET1Gv20644400.1"/>
    <property type="gene ID" value="AET1Gv20644400"/>
</dbReference>
<evidence type="ECO:0000313" key="3">
    <source>
        <dbReference type="Proteomes" id="UP000015105"/>
    </source>
</evidence>
<dbReference type="Proteomes" id="UP000015105">
    <property type="component" value="Chromosome 1D"/>
</dbReference>
<sequence length="107" mass="11913">MSSTALKSLDRSELKDSCTKFASAFSSGGSSDVDLNDLISELIVMQSTLPDRTMSAMEIFEFAREADCYPNIAIAYRIFFTMPVTVASAERSFSKLKLLKNYLRSTM</sequence>
<dbReference type="STRING" id="200361.A0A453SDQ2"/>
<accession>A0A453SDQ2</accession>
<proteinExistence type="predicted"/>
<keyword evidence="3" id="KW-1185">Reference proteome</keyword>
<dbReference type="PANTHER" id="PTHR45749">
    <property type="match status" value="1"/>
</dbReference>
<dbReference type="Gramene" id="AET1Gv20644400.1">
    <property type="protein sequence ID" value="AET1Gv20644400.1"/>
    <property type="gene ID" value="AET1Gv20644400"/>
</dbReference>
<dbReference type="Proteomes" id="UP000015105">
    <property type="component" value="Chromosome 7D"/>
</dbReference>
<dbReference type="Gramene" id="AET7Gv20910700.1">
    <property type="protein sequence ID" value="AET7Gv20910700.1"/>
    <property type="gene ID" value="AET7Gv20910700"/>
</dbReference>
<evidence type="ECO:0000259" key="1">
    <source>
        <dbReference type="Pfam" id="PF05699"/>
    </source>
</evidence>
<reference evidence="2" key="4">
    <citation type="submission" date="2019-03" db="UniProtKB">
        <authorList>
            <consortium name="EnsemblPlants"/>
        </authorList>
    </citation>
    <scope>IDENTIFICATION</scope>
</reference>
<dbReference type="GO" id="GO:0046983">
    <property type="term" value="F:protein dimerization activity"/>
    <property type="evidence" value="ECO:0007669"/>
    <property type="project" value="InterPro"/>
</dbReference>
<reference evidence="3" key="1">
    <citation type="journal article" date="2014" name="Science">
        <title>Ancient hybridizations among the ancestral genomes of bread wheat.</title>
        <authorList>
            <consortium name="International Wheat Genome Sequencing Consortium,"/>
            <person name="Marcussen T."/>
            <person name="Sandve S.R."/>
            <person name="Heier L."/>
            <person name="Spannagl M."/>
            <person name="Pfeifer M."/>
            <person name="Jakobsen K.S."/>
            <person name="Wulff B.B."/>
            <person name="Steuernagel B."/>
            <person name="Mayer K.F."/>
            <person name="Olsen O.A."/>
        </authorList>
    </citation>
    <scope>NUCLEOTIDE SEQUENCE [LARGE SCALE GENOMIC DNA]</scope>
    <source>
        <strain evidence="3">cv. AL8/78</strain>
    </source>
</reference>
<evidence type="ECO:0000313" key="2">
    <source>
        <dbReference type="EnsemblPlants" id="AET7Gv20910700.1"/>
    </source>
</evidence>